<dbReference type="Gene3D" id="2.40.30.170">
    <property type="match status" value="1"/>
</dbReference>
<evidence type="ECO:0000256" key="1">
    <source>
        <dbReference type="SAM" id="Coils"/>
    </source>
</evidence>
<keyword evidence="1" id="KW-0175">Coiled coil</keyword>
<evidence type="ECO:0000313" key="3">
    <source>
        <dbReference type="Proteomes" id="UP000309450"/>
    </source>
</evidence>
<dbReference type="GO" id="GO:1990281">
    <property type="term" value="C:efflux pump complex"/>
    <property type="evidence" value="ECO:0007669"/>
    <property type="project" value="TreeGrafter"/>
</dbReference>
<dbReference type="EMBL" id="SSND01000001">
    <property type="protein sequence ID" value="THD85123.1"/>
    <property type="molecule type" value="Genomic_DNA"/>
</dbReference>
<gene>
    <name evidence="2" type="ORF">E7811_05255</name>
</gene>
<keyword evidence="3" id="KW-1185">Reference proteome</keyword>
<dbReference type="Gene3D" id="1.10.287.470">
    <property type="entry name" value="Helix hairpin bin"/>
    <property type="match status" value="1"/>
</dbReference>
<dbReference type="OrthoDB" id="7626141at2"/>
<reference evidence="2 3" key="1">
    <citation type="submission" date="2019-04" db="EMBL/GenBank/DDBJ databases">
        <title>Draft genome sequence of Gemmobacter aestuarii sp. nov.</title>
        <authorList>
            <person name="Hameed A."/>
            <person name="Lin S.-Y."/>
            <person name="Shahina M."/>
            <person name="Lai W.-A."/>
            <person name="Young C.-C."/>
        </authorList>
    </citation>
    <scope>NUCLEOTIDE SEQUENCE [LARGE SCALE GENOMIC DNA]</scope>
    <source>
        <strain evidence="2 3">CC-PW-75</strain>
    </source>
</reference>
<accession>A0A4S3MSQ0</accession>
<dbReference type="GO" id="GO:0015562">
    <property type="term" value="F:efflux transmembrane transporter activity"/>
    <property type="evidence" value="ECO:0007669"/>
    <property type="project" value="TreeGrafter"/>
</dbReference>
<proteinExistence type="predicted"/>
<organism evidence="2 3">
    <name type="scientific">Aliigemmobacter aestuarii</name>
    <dbReference type="NCBI Taxonomy" id="1445661"/>
    <lineage>
        <taxon>Bacteria</taxon>
        <taxon>Pseudomonadati</taxon>
        <taxon>Pseudomonadota</taxon>
        <taxon>Alphaproteobacteria</taxon>
        <taxon>Rhodobacterales</taxon>
        <taxon>Paracoccaceae</taxon>
        <taxon>Aliigemmobacter</taxon>
    </lineage>
</organism>
<dbReference type="PANTHER" id="PTHR30469:SF29">
    <property type="entry name" value="BLR2860 PROTEIN"/>
    <property type="match status" value="1"/>
</dbReference>
<dbReference type="Proteomes" id="UP000309450">
    <property type="component" value="Unassembled WGS sequence"/>
</dbReference>
<feature type="coiled-coil region" evidence="1">
    <location>
        <begin position="126"/>
        <end position="153"/>
    </location>
</feature>
<dbReference type="SUPFAM" id="SSF111369">
    <property type="entry name" value="HlyD-like secretion proteins"/>
    <property type="match status" value="1"/>
</dbReference>
<evidence type="ECO:0000313" key="2">
    <source>
        <dbReference type="EMBL" id="THD85123.1"/>
    </source>
</evidence>
<comment type="caution">
    <text evidence="2">The sequence shown here is derived from an EMBL/GenBank/DDBJ whole genome shotgun (WGS) entry which is preliminary data.</text>
</comment>
<name>A0A4S3MSQ0_9RHOB</name>
<protein>
    <submittedName>
        <fullName evidence="2">HlyD family efflux transporter periplasmic adaptor subunit</fullName>
    </submittedName>
</protein>
<dbReference type="PANTHER" id="PTHR30469">
    <property type="entry name" value="MULTIDRUG RESISTANCE PROTEIN MDTA"/>
    <property type="match status" value="1"/>
</dbReference>
<dbReference type="RefSeq" id="WP_136393499.1">
    <property type="nucleotide sequence ID" value="NZ_SSND01000001.1"/>
</dbReference>
<dbReference type="Gene3D" id="2.40.420.20">
    <property type="match status" value="1"/>
</dbReference>
<dbReference type="Gene3D" id="2.40.50.100">
    <property type="match status" value="1"/>
</dbReference>
<dbReference type="AlphaFoldDB" id="A0A4S3MSQ0"/>
<sequence>MRFFARSLLGLFLFALTLGILALAGLTMMNAVKARMADGGPGMPQRERVFSAAVMTVEPGRVVPVMTAFGEIRSRRTLELRSPRSGTVIWLADGFEDGASVAAGQMLVRLDPADAMAARDLAAADQEKARAEAVEALRALDLARDELAAAEVQARLRTQALTRQEDLKARGVGSDAAVETAALAASAADQAVLSRRQALSAAEARVGLTETASARAAVALAEAERALTETEIHATFDGRLNAVNVAVGRVVGMNENLAELIDPGALEVSFRLSASQYARMLDGAGQIVQAPLTISLDVAGAEIAATGHITRVGAAVGEGQTGRLIYAALDDAAGFRPGDFVTVRIEEPALDGVAELPATALGSDGTVLAVGAEDRLEAVPVTLLRRQADSVIVSLPEGLAGREIVTERSPLLGAGIKVRPVRPQAAAEVPVGPELVELTEERRAALIAFVEGNDRMPADAKARVLAQLQQARVPLQVVERLEQRMGG</sequence>